<keyword evidence="5 6" id="KW-0472">Membrane</keyword>
<dbReference type="InParanoid" id="A0A330L2U6"/>
<gene>
    <name evidence="7" type="primary">pit</name>
    <name evidence="7" type="ORF">NITLEN_10609</name>
</gene>
<dbReference type="Proteomes" id="UP000248168">
    <property type="component" value="Unassembled WGS sequence"/>
</dbReference>
<feature type="transmembrane region" description="Helical" evidence="6">
    <location>
        <begin position="107"/>
        <end position="126"/>
    </location>
</feature>
<dbReference type="AlphaFoldDB" id="A0A330L2U6"/>
<feature type="transmembrane region" description="Helical" evidence="6">
    <location>
        <begin position="138"/>
        <end position="161"/>
    </location>
</feature>
<organism evidence="7 8">
    <name type="scientific">Nitrospira lenta</name>
    <dbReference type="NCBI Taxonomy" id="1436998"/>
    <lineage>
        <taxon>Bacteria</taxon>
        <taxon>Pseudomonadati</taxon>
        <taxon>Nitrospirota</taxon>
        <taxon>Nitrospiria</taxon>
        <taxon>Nitrospirales</taxon>
        <taxon>Nitrospiraceae</taxon>
        <taxon>Nitrospira</taxon>
    </lineage>
</organism>
<keyword evidence="8" id="KW-1185">Reference proteome</keyword>
<proteinExistence type="predicted"/>
<dbReference type="EMBL" id="OUNR01000001">
    <property type="protein sequence ID" value="SPP63523.1"/>
    <property type="molecule type" value="Genomic_DNA"/>
</dbReference>
<evidence type="ECO:0000256" key="3">
    <source>
        <dbReference type="ARBA" id="ARBA00022692"/>
    </source>
</evidence>
<feature type="transmembrane region" description="Helical" evidence="6">
    <location>
        <begin position="39"/>
        <end position="64"/>
    </location>
</feature>
<keyword evidence="4 6" id="KW-1133">Transmembrane helix</keyword>
<keyword evidence="3 6" id="KW-0812">Transmembrane</keyword>
<evidence type="ECO:0000313" key="7">
    <source>
        <dbReference type="EMBL" id="SPP63523.1"/>
    </source>
</evidence>
<dbReference type="OrthoDB" id="9779554at2"/>
<sequence>MPDLTGMLLVTVVLALLFDFSNGWHDCANAVATVVSTRVMSPLAAVMWAGVLNVAGAFFSTAVAKMIGGGIVFPEAITSVVVAAALAGAILWNLVTLILGLPTSSSHALIGALVGSAAAHGGWSVVQFKGLRAVLEAMIFSPLFGFLMGLLIMVAVSWSFFKVPRGVAQKVFSRLQLLSASFMAFSHGANDAQKAMGIITLALVASGQQTSSDVPTWVVVSCALAMGAGTMIGGRRIMRTLGMHIVKLEPVHGFAAETGAASVLLFAAHFGLPVSTTHTITSSILGVGATKRLSAVRWGVTTKILSAWIFTMPGAGILGALVYAILSSFV</sequence>
<evidence type="ECO:0000256" key="2">
    <source>
        <dbReference type="ARBA" id="ARBA00022448"/>
    </source>
</evidence>
<protein>
    <submittedName>
        <fullName evidence="7">Putative low-affinity inorganic phosphate transporter</fullName>
    </submittedName>
</protein>
<evidence type="ECO:0000256" key="4">
    <source>
        <dbReference type="ARBA" id="ARBA00022989"/>
    </source>
</evidence>
<dbReference type="GO" id="GO:0016020">
    <property type="term" value="C:membrane"/>
    <property type="evidence" value="ECO:0007669"/>
    <property type="project" value="UniProtKB-SubCell"/>
</dbReference>
<dbReference type="PANTHER" id="PTHR11101:SF80">
    <property type="entry name" value="PHOSPHATE TRANSPORTER"/>
    <property type="match status" value="1"/>
</dbReference>
<dbReference type="GO" id="GO:0005315">
    <property type="term" value="F:phosphate transmembrane transporter activity"/>
    <property type="evidence" value="ECO:0007669"/>
    <property type="project" value="InterPro"/>
</dbReference>
<dbReference type="PANTHER" id="PTHR11101">
    <property type="entry name" value="PHOSPHATE TRANSPORTER"/>
    <property type="match status" value="1"/>
</dbReference>
<accession>A0A330L2U6</accession>
<name>A0A330L2U6_9BACT</name>
<evidence type="ECO:0000256" key="6">
    <source>
        <dbReference type="SAM" id="Phobius"/>
    </source>
</evidence>
<reference evidence="8" key="1">
    <citation type="submission" date="2018-04" db="EMBL/GenBank/DDBJ databases">
        <authorList>
            <person name="Lucker S."/>
            <person name="Sakoula D."/>
        </authorList>
    </citation>
    <scope>NUCLEOTIDE SEQUENCE [LARGE SCALE GENOMIC DNA]</scope>
</reference>
<dbReference type="FunCoup" id="A0A330L2U6">
    <property type="interactions" value="440"/>
</dbReference>
<dbReference type="InterPro" id="IPR001204">
    <property type="entry name" value="Phos_transporter"/>
</dbReference>
<evidence type="ECO:0000256" key="5">
    <source>
        <dbReference type="ARBA" id="ARBA00023136"/>
    </source>
</evidence>
<evidence type="ECO:0000313" key="8">
    <source>
        <dbReference type="Proteomes" id="UP000248168"/>
    </source>
</evidence>
<dbReference type="GO" id="GO:0035435">
    <property type="term" value="P:phosphate ion transmembrane transport"/>
    <property type="evidence" value="ECO:0007669"/>
    <property type="project" value="TreeGrafter"/>
</dbReference>
<dbReference type="Pfam" id="PF01384">
    <property type="entry name" value="PHO4"/>
    <property type="match status" value="1"/>
</dbReference>
<keyword evidence="2" id="KW-0813">Transport</keyword>
<evidence type="ECO:0000256" key="1">
    <source>
        <dbReference type="ARBA" id="ARBA00004141"/>
    </source>
</evidence>
<feature type="transmembrane region" description="Helical" evidence="6">
    <location>
        <begin position="76"/>
        <end position="101"/>
    </location>
</feature>
<feature type="transmembrane region" description="Helical" evidence="6">
    <location>
        <begin position="214"/>
        <end position="233"/>
    </location>
</feature>
<feature type="transmembrane region" description="Helical" evidence="6">
    <location>
        <begin position="305"/>
        <end position="326"/>
    </location>
</feature>
<comment type="subcellular location">
    <subcellularLocation>
        <location evidence="1">Membrane</location>
        <topology evidence="1">Multi-pass membrane protein</topology>
    </subcellularLocation>
</comment>
<dbReference type="RefSeq" id="WP_121988042.1">
    <property type="nucleotide sequence ID" value="NZ_OUNR01000001.1"/>
</dbReference>